<dbReference type="CDD" id="cd17574">
    <property type="entry name" value="REC_OmpR"/>
    <property type="match status" value="1"/>
</dbReference>
<dbReference type="PANTHER" id="PTHR48111:SF1">
    <property type="entry name" value="TWO-COMPONENT RESPONSE REGULATOR ORR33"/>
    <property type="match status" value="1"/>
</dbReference>
<dbReference type="InterPro" id="IPR036388">
    <property type="entry name" value="WH-like_DNA-bd_sf"/>
</dbReference>
<dbReference type="Proteomes" id="UP000005667">
    <property type="component" value="Plasmid AZO_p1"/>
</dbReference>
<dbReference type="Gene3D" id="3.40.50.2300">
    <property type="match status" value="1"/>
</dbReference>
<dbReference type="KEGG" id="ali:AZOLI_p10186"/>
<dbReference type="SMART" id="SM00448">
    <property type="entry name" value="REC"/>
    <property type="match status" value="1"/>
</dbReference>
<evidence type="ECO:0000256" key="8">
    <source>
        <dbReference type="SAM" id="MobiDB-lite"/>
    </source>
</evidence>
<geneLocation type="plasmid" evidence="11 12">
    <name>AZO_p1</name>
</geneLocation>
<dbReference type="SMART" id="SM00862">
    <property type="entry name" value="Trans_reg_C"/>
    <property type="match status" value="1"/>
</dbReference>
<organism evidence="11 12">
    <name type="scientific">Azospirillum lipoferum (strain 4B)</name>
    <dbReference type="NCBI Taxonomy" id="862719"/>
    <lineage>
        <taxon>Bacteria</taxon>
        <taxon>Pseudomonadati</taxon>
        <taxon>Pseudomonadota</taxon>
        <taxon>Alphaproteobacteria</taxon>
        <taxon>Rhodospirillales</taxon>
        <taxon>Azospirillaceae</taxon>
        <taxon>Azospirillum</taxon>
    </lineage>
</organism>
<evidence type="ECO:0000256" key="5">
    <source>
        <dbReference type="ARBA" id="ARBA00023163"/>
    </source>
</evidence>
<keyword evidence="4 7" id="KW-0238">DNA-binding</keyword>
<dbReference type="Pfam" id="PF00072">
    <property type="entry name" value="Response_reg"/>
    <property type="match status" value="1"/>
</dbReference>
<evidence type="ECO:0000313" key="11">
    <source>
        <dbReference type="EMBL" id="CBS88481.1"/>
    </source>
</evidence>
<dbReference type="Pfam" id="PF00486">
    <property type="entry name" value="Trans_reg_C"/>
    <property type="match status" value="1"/>
</dbReference>
<feature type="domain" description="Response regulatory" evidence="9">
    <location>
        <begin position="46"/>
        <end position="161"/>
    </location>
</feature>
<evidence type="ECO:0000313" key="12">
    <source>
        <dbReference type="Proteomes" id="UP000005667"/>
    </source>
</evidence>
<keyword evidence="5" id="KW-0804">Transcription</keyword>
<evidence type="ECO:0000256" key="3">
    <source>
        <dbReference type="ARBA" id="ARBA00023015"/>
    </source>
</evidence>
<accession>G7ZA41</accession>
<name>G7ZA41_AZOL4</name>
<keyword evidence="12" id="KW-1185">Reference proteome</keyword>
<proteinExistence type="predicted"/>
<keyword evidence="2" id="KW-0902">Two-component regulatory system</keyword>
<evidence type="ECO:0000256" key="2">
    <source>
        <dbReference type="ARBA" id="ARBA00023012"/>
    </source>
</evidence>
<feature type="modified residue" description="4-aspartylphosphate" evidence="6">
    <location>
        <position position="96"/>
    </location>
</feature>
<protein>
    <submittedName>
        <fullName evidence="11">Two-component response regulator</fullName>
    </submittedName>
</protein>
<dbReference type="CDD" id="cd00383">
    <property type="entry name" value="trans_reg_C"/>
    <property type="match status" value="1"/>
</dbReference>
<dbReference type="GO" id="GO:0006355">
    <property type="term" value="P:regulation of DNA-templated transcription"/>
    <property type="evidence" value="ECO:0007669"/>
    <property type="project" value="InterPro"/>
</dbReference>
<dbReference type="PROSITE" id="PS50110">
    <property type="entry name" value="RESPONSE_REGULATORY"/>
    <property type="match status" value="1"/>
</dbReference>
<dbReference type="EMBL" id="FQ311869">
    <property type="protein sequence ID" value="CBS88481.1"/>
    <property type="molecule type" value="Genomic_DNA"/>
</dbReference>
<feature type="region of interest" description="Disordered" evidence="8">
    <location>
        <begin position="288"/>
        <end position="328"/>
    </location>
</feature>
<keyword evidence="3" id="KW-0805">Transcription regulation</keyword>
<dbReference type="OrthoDB" id="9802426at2"/>
<dbReference type="SUPFAM" id="SSF52172">
    <property type="entry name" value="CheY-like"/>
    <property type="match status" value="1"/>
</dbReference>
<sequence length="328" mass="35449">MSLTPTTDASPNSSLTLTQGALSAPGFSKAESNKGMSAMTEPTIGRIALVDDDDLFRESLSLNLGDEGYEVITFDRGEPALDFFAGGGSVDIVLLDWRMPKLDGIDVLRQMRARGIATPVIFLTVLSDQIYEEAALAGGALDFVEKSRSLSILLKRMRLILDGTKGDAVKGADEAEAGGAATMHRLGELELRLDNSRAFWKGKRIDLTLTEFNIVKLMSTRPEEDVSYREIYDLVHGKGFVAGYGPSGYRANVRAFIKRIRQKFRSVDASFACIENYPGFGYRWGKGENPAGQGGDEDGVDNAPGTGTRNGQRGGMSEDMLIDGAAAE</sequence>
<dbReference type="GO" id="GO:0000156">
    <property type="term" value="F:phosphorelay response regulator activity"/>
    <property type="evidence" value="ECO:0007669"/>
    <property type="project" value="TreeGrafter"/>
</dbReference>
<dbReference type="GO" id="GO:0000976">
    <property type="term" value="F:transcription cis-regulatory region binding"/>
    <property type="evidence" value="ECO:0007669"/>
    <property type="project" value="TreeGrafter"/>
</dbReference>
<reference evidence="12" key="1">
    <citation type="journal article" date="2011" name="PLoS Genet.">
        <title>Azospirillum genomes reveal transition of bacteria from aquatic to terrestrial environments.</title>
        <authorList>
            <person name="Wisniewski-Dye F."/>
            <person name="Borziak K."/>
            <person name="Khalsa-Moyers G."/>
            <person name="Alexandre G."/>
            <person name="Sukharnikov L.O."/>
            <person name="Wuichet K."/>
            <person name="Hurst G.B."/>
            <person name="McDonald W.H."/>
            <person name="Robertson J.S."/>
            <person name="Barbe V."/>
            <person name="Calteau A."/>
            <person name="Rouy Z."/>
            <person name="Mangenot S."/>
            <person name="Prigent-Combaret C."/>
            <person name="Normand P."/>
            <person name="Boyer M."/>
            <person name="Siguier P."/>
            <person name="Dessaux Y."/>
            <person name="Elmerich C."/>
            <person name="Condemine G."/>
            <person name="Krishnen G."/>
            <person name="Kennedy I."/>
            <person name="Paterson A.H."/>
            <person name="Gonzalez V."/>
            <person name="Mavingui P."/>
            <person name="Zhulin I.B."/>
        </authorList>
    </citation>
    <scope>NUCLEOTIDE SEQUENCE [LARGE SCALE GENOMIC DNA]</scope>
    <source>
        <strain evidence="12">4B</strain>
    </source>
</reference>
<dbReference type="Gene3D" id="1.10.10.10">
    <property type="entry name" value="Winged helix-like DNA-binding domain superfamily/Winged helix DNA-binding domain"/>
    <property type="match status" value="1"/>
</dbReference>
<evidence type="ECO:0000259" key="9">
    <source>
        <dbReference type="PROSITE" id="PS50110"/>
    </source>
</evidence>
<dbReference type="InterPro" id="IPR001789">
    <property type="entry name" value="Sig_transdc_resp-reg_receiver"/>
</dbReference>
<gene>
    <name evidence="11" type="ordered locus">AZOLI_p10186</name>
</gene>
<evidence type="ECO:0000256" key="7">
    <source>
        <dbReference type="PROSITE-ProRule" id="PRU01091"/>
    </source>
</evidence>
<evidence type="ECO:0000256" key="4">
    <source>
        <dbReference type="ARBA" id="ARBA00023125"/>
    </source>
</evidence>
<dbReference type="InterPro" id="IPR039420">
    <property type="entry name" value="WalR-like"/>
</dbReference>
<dbReference type="PROSITE" id="PS51755">
    <property type="entry name" value="OMPR_PHOB"/>
    <property type="match status" value="1"/>
</dbReference>
<feature type="domain" description="OmpR/PhoB-type" evidence="10">
    <location>
        <begin position="181"/>
        <end position="286"/>
    </location>
</feature>
<dbReference type="InterPro" id="IPR001867">
    <property type="entry name" value="OmpR/PhoB-type_DNA-bd"/>
</dbReference>
<dbReference type="InterPro" id="IPR016032">
    <property type="entry name" value="Sig_transdc_resp-reg_C-effctor"/>
</dbReference>
<dbReference type="HOGENOM" id="CLU_000445_30_4_5"/>
<evidence type="ECO:0000256" key="1">
    <source>
        <dbReference type="ARBA" id="ARBA00022553"/>
    </source>
</evidence>
<dbReference type="SUPFAM" id="SSF46894">
    <property type="entry name" value="C-terminal effector domain of the bipartite response regulators"/>
    <property type="match status" value="1"/>
</dbReference>
<evidence type="ECO:0000259" key="10">
    <source>
        <dbReference type="PROSITE" id="PS51755"/>
    </source>
</evidence>
<dbReference type="GO" id="GO:0005829">
    <property type="term" value="C:cytosol"/>
    <property type="evidence" value="ECO:0007669"/>
    <property type="project" value="TreeGrafter"/>
</dbReference>
<dbReference type="PANTHER" id="PTHR48111">
    <property type="entry name" value="REGULATOR OF RPOS"/>
    <property type="match status" value="1"/>
</dbReference>
<keyword evidence="11" id="KW-0614">Plasmid</keyword>
<dbReference type="AlphaFoldDB" id="G7ZA41"/>
<evidence type="ECO:0000256" key="6">
    <source>
        <dbReference type="PROSITE-ProRule" id="PRU00169"/>
    </source>
</evidence>
<dbReference type="GO" id="GO:0032993">
    <property type="term" value="C:protein-DNA complex"/>
    <property type="evidence" value="ECO:0007669"/>
    <property type="project" value="TreeGrafter"/>
</dbReference>
<keyword evidence="1 6" id="KW-0597">Phosphoprotein</keyword>
<feature type="DNA-binding region" description="OmpR/PhoB-type" evidence="7">
    <location>
        <begin position="181"/>
        <end position="286"/>
    </location>
</feature>
<dbReference type="InterPro" id="IPR011006">
    <property type="entry name" value="CheY-like_superfamily"/>
</dbReference>